<organism evidence="4 5">
    <name type="scientific">Vibrio xiamenensis</name>
    <dbReference type="NCBI Taxonomy" id="861298"/>
    <lineage>
        <taxon>Bacteria</taxon>
        <taxon>Pseudomonadati</taxon>
        <taxon>Pseudomonadota</taxon>
        <taxon>Gammaproteobacteria</taxon>
        <taxon>Vibrionales</taxon>
        <taxon>Vibrionaceae</taxon>
        <taxon>Vibrio</taxon>
    </lineage>
</organism>
<accession>A0A1G8FA44</accession>
<dbReference type="Gene3D" id="2.40.160.20">
    <property type="match status" value="1"/>
</dbReference>
<feature type="signal peptide" evidence="2">
    <location>
        <begin position="1"/>
        <end position="23"/>
    </location>
</feature>
<dbReference type="EMBL" id="FNDD01000029">
    <property type="protein sequence ID" value="SDH78980.1"/>
    <property type="molecule type" value="Genomic_DNA"/>
</dbReference>
<keyword evidence="1 2" id="KW-0732">Signal</keyword>
<gene>
    <name evidence="4" type="ORF">SAMN04488136_12950</name>
</gene>
<dbReference type="InterPro" id="IPR011250">
    <property type="entry name" value="OMP/PagP_B-barrel"/>
</dbReference>
<evidence type="ECO:0000259" key="3">
    <source>
        <dbReference type="Pfam" id="PF13505"/>
    </source>
</evidence>
<evidence type="ECO:0000313" key="4">
    <source>
        <dbReference type="EMBL" id="SDH78980.1"/>
    </source>
</evidence>
<evidence type="ECO:0000256" key="2">
    <source>
        <dbReference type="SAM" id="SignalP"/>
    </source>
</evidence>
<dbReference type="STRING" id="861298.SAMN04488136_12950"/>
<feature type="domain" description="Outer membrane protein beta-barrel" evidence="3">
    <location>
        <begin position="13"/>
        <end position="188"/>
    </location>
</feature>
<dbReference type="InterPro" id="IPR027385">
    <property type="entry name" value="Beta-barrel_OMP"/>
</dbReference>
<dbReference type="Proteomes" id="UP000198854">
    <property type="component" value="Unassembled WGS sequence"/>
</dbReference>
<dbReference type="OrthoDB" id="7620169at2"/>
<dbReference type="RefSeq" id="WP_093277989.1">
    <property type="nucleotide sequence ID" value="NZ_FNDD01000029.1"/>
</dbReference>
<dbReference type="Pfam" id="PF13505">
    <property type="entry name" value="OMP_b-brl"/>
    <property type="match status" value="1"/>
</dbReference>
<dbReference type="AlphaFoldDB" id="A0A1G8FA44"/>
<dbReference type="SUPFAM" id="SSF56925">
    <property type="entry name" value="OMPA-like"/>
    <property type="match status" value="1"/>
</dbReference>
<evidence type="ECO:0000313" key="5">
    <source>
        <dbReference type="Proteomes" id="UP000198854"/>
    </source>
</evidence>
<keyword evidence="5" id="KW-1185">Reference proteome</keyword>
<reference evidence="4 5" key="1">
    <citation type="submission" date="2016-10" db="EMBL/GenBank/DDBJ databases">
        <authorList>
            <person name="de Groot N.N."/>
        </authorList>
    </citation>
    <scope>NUCLEOTIDE SEQUENCE [LARGE SCALE GENOMIC DNA]</scope>
    <source>
        <strain evidence="4 5">CGMCC 1.10228</strain>
    </source>
</reference>
<proteinExistence type="predicted"/>
<protein>
    <submittedName>
        <fullName evidence="4">Opacity protein</fullName>
    </submittedName>
</protein>
<feature type="chain" id="PRO_5011597604" evidence="2">
    <location>
        <begin position="24"/>
        <end position="188"/>
    </location>
</feature>
<name>A0A1G8FA44_9VIBR</name>
<sequence length="188" mass="20244">MKKILPILAGTMALTTFSTLSHAAVLDDESGVYVGGNYGYVKVDGQDDFDDDNDVMQALIGFKLNRYIGVEGSYIDFGSYGGSVASAETDGYTAALKLTAPIGDRVELYAKGGQLWYTTDYDIAGFNGDEDDTAVFAGAGVGFKVTDNFLINAEYAWYDVDLDANDINDGADTNTDFKQATIGAEYRF</sequence>
<evidence type="ECO:0000256" key="1">
    <source>
        <dbReference type="ARBA" id="ARBA00022729"/>
    </source>
</evidence>